<proteinExistence type="predicted"/>
<reference evidence="1 2" key="1">
    <citation type="submission" date="2016-10" db="EMBL/GenBank/DDBJ databases">
        <authorList>
            <person name="de Groot N.N."/>
        </authorList>
    </citation>
    <scope>NUCLEOTIDE SEQUENCE [LARGE SCALE GENOMIC DNA]</scope>
    <source>
        <strain evidence="1 2">DSM 43794</strain>
    </source>
</reference>
<name>A0A1H1I585_9ACTN</name>
<dbReference type="STRING" id="35622.SAMN04489764_5215"/>
<gene>
    <name evidence="1" type="ORF">SAMN04489764_5215</name>
</gene>
<evidence type="ECO:0000313" key="1">
    <source>
        <dbReference type="EMBL" id="SDR32853.1"/>
    </source>
</evidence>
<accession>A0A1H1I585</accession>
<dbReference type="AlphaFoldDB" id="A0A1H1I585"/>
<dbReference type="RefSeq" id="WP_131815622.1">
    <property type="nucleotide sequence ID" value="NZ_FNKK01000002.1"/>
</dbReference>
<organism evidence="1 2">
    <name type="scientific">Thermostaphylospora chromogena</name>
    <dbReference type="NCBI Taxonomy" id="35622"/>
    <lineage>
        <taxon>Bacteria</taxon>
        <taxon>Bacillati</taxon>
        <taxon>Actinomycetota</taxon>
        <taxon>Actinomycetes</taxon>
        <taxon>Streptosporangiales</taxon>
        <taxon>Thermomonosporaceae</taxon>
        <taxon>Thermostaphylospora</taxon>
    </lineage>
</organism>
<sequence>MPKRPMPVREGDEAALRDRALEMLRRAFPDYRIVYGGGRWAAAAAGDPPTVWFADTPGSLCGQLFNAQLTSGGEIRSFQPETR</sequence>
<dbReference type="OrthoDB" id="3543182at2"/>
<evidence type="ECO:0000313" key="2">
    <source>
        <dbReference type="Proteomes" id="UP000217103"/>
    </source>
</evidence>
<keyword evidence="2" id="KW-1185">Reference proteome</keyword>
<protein>
    <submittedName>
        <fullName evidence="1">Uncharacterized protein</fullName>
    </submittedName>
</protein>
<dbReference type="Proteomes" id="UP000217103">
    <property type="component" value="Unassembled WGS sequence"/>
</dbReference>
<dbReference type="EMBL" id="FNKK01000002">
    <property type="protein sequence ID" value="SDR32853.1"/>
    <property type="molecule type" value="Genomic_DNA"/>
</dbReference>